<comment type="caution">
    <text evidence="5">The sequence shown here is derived from an EMBL/GenBank/DDBJ whole genome shotgun (WGS) entry which is preliminary data.</text>
</comment>
<name>A8RHN9_ENTBW</name>
<feature type="domain" description="Cadherin-like beta-sandwich-like" evidence="4">
    <location>
        <begin position="161"/>
        <end position="242"/>
    </location>
</feature>
<evidence type="ECO:0000256" key="2">
    <source>
        <dbReference type="SAM" id="Phobius"/>
    </source>
</evidence>
<evidence type="ECO:0000256" key="1">
    <source>
        <dbReference type="SAM" id="MobiDB-lite"/>
    </source>
</evidence>
<gene>
    <name evidence="5" type="ORF">CLOBOL_00465</name>
</gene>
<evidence type="ECO:0000256" key="3">
    <source>
        <dbReference type="SAM" id="SignalP"/>
    </source>
</evidence>
<keyword evidence="3" id="KW-0732">Signal</keyword>
<feature type="chain" id="PRO_5002726251" description="Cadherin-like beta-sandwich-like domain-containing protein" evidence="3">
    <location>
        <begin position="34"/>
        <end position="582"/>
    </location>
</feature>
<dbReference type="Proteomes" id="UP000005396">
    <property type="component" value="Unassembled WGS sequence"/>
</dbReference>
<keyword evidence="2" id="KW-0812">Transmembrane</keyword>
<protein>
    <recommendedName>
        <fullName evidence="4">Cadherin-like beta-sandwich-like domain-containing protein</fullName>
    </recommendedName>
</protein>
<dbReference type="GO" id="GO:0000272">
    <property type="term" value="P:polysaccharide catabolic process"/>
    <property type="evidence" value="ECO:0007669"/>
    <property type="project" value="InterPro"/>
</dbReference>
<dbReference type="EMBL" id="ABCC02000009">
    <property type="protein sequence ID" value="EDP19029.1"/>
    <property type="molecule type" value="Genomic_DNA"/>
</dbReference>
<organism evidence="5 6">
    <name type="scientific">Enterocloster bolteae (strain ATCC BAA-613 / DSM 15670 / CCUG 46953 / JCM 12243 / WAL 16351)</name>
    <name type="common">Clostridium bolteae</name>
    <dbReference type="NCBI Taxonomy" id="411902"/>
    <lineage>
        <taxon>Bacteria</taxon>
        <taxon>Bacillati</taxon>
        <taxon>Bacillota</taxon>
        <taxon>Clostridia</taxon>
        <taxon>Lachnospirales</taxon>
        <taxon>Lachnospiraceae</taxon>
        <taxon>Enterocloster</taxon>
    </lineage>
</organism>
<dbReference type="AlphaFoldDB" id="A8RHN9"/>
<dbReference type="GO" id="GO:0030246">
    <property type="term" value="F:carbohydrate binding"/>
    <property type="evidence" value="ECO:0007669"/>
    <property type="project" value="InterPro"/>
</dbReference>
<evidence type="ECO:0000313" key="6">
    <source>
        <dbReference type="Proteomes" id="UP000005396"/>
    </source>
</evidence>
<dbReference type="Gene3D" id="2.60.40.680">
    <property type="match status" value="1"/>
</dbReference>
<feature type="compositionally biased region" description="Basic and acidic residues" evidence="1">
    <location>
        <begin position="400"/>
        <end position="413"/>
    </location>
</feature>
<dbReference type="InterPro" id="IPR008965">
    <property type="entry name" value="CBM2/CBM3_carb-bd_dom_sf"/>
</dbReference>
<keyword evidence="2" id="KW-1133">Transmembrane helix</keyword>
<dbReference type="SUPFAM" id="SSF49384">
    <property type="entry name" value="Carbohydrate-binding domain"/>
    <property type="match status" value="1"/>
</dbReference>
<dbReference type="CDD" id="cd08547">
    <property type="entry name" value="Type_II_cohesin"/>
    <property type="match status" value="1"/>
</dbReference>
<dbReference type="HOGENOM" id="CLU_019052_1_0_9"/>
<dbReference type="InterPro" id="IPR025883">
    <property type="entry name" value="Cadherin-like_domain"/>
</dbReference>
<feature type="compositionally biased region" description="Low complexity" evidence="1">
    <location>
        <begin position="514"/>
        <end position="532"/>
    </location>
</feature>
<feature type="transmembrane region" description="Helical" evidence="2">
    <location>
        <begin position="370"/>
        <end position="392"/>
    </location>
</feature>
<reference evidence="5 6" key="1">
    <citation type="submission" date="2007-08" db="EMBL/GenBank/DDBJ databases">
        <authorList>
            <person name="Fulton L."/>
            <person name="Clifton S."/>
            <person name="Fulton B."/>
            <person name="Xu J."/>
            <person name="Minx P."/>
            <person name="Pepin K.H."/>
            <person name="Johnson M."/>
            <person name="Thiruvilangam P."/>
            <person name="Bhonagiri V."/>
            <person name="Nash W.E."/>
            <person name="Mardis E.R."/>
            <person name="Wilson R.K."/>
        </authorList>
    </citation>
    <scope>NUCLEOTIDE SEQUENCE [LARGE SCALE GENOMIC DNA]</scope>
    <source>
        <strain evidence="6">ATCC BAA-613 / DSM 15670 / CCUG 46953 / JCM 12243 / WAL 16351</strain>
    </source>
</reference>
<evidence type="ECO:0000313" key="5">
    <source>
        <dbReference type="EMBL" id="EDP19029.1"/>
    </source>
</evidence>
<reference evidence="5 6" key="2">
    <citation type="submission" date="2007-09" db="EMBL/GenBank/DDBJ databases">
        <title>Draft genome sequence of Clostridium bolteae (ATCC BAA-613).</title>
        <authorList>
            <person name="Sudarsanam P."/>
            <person name="Ley R."/>
            <person name="Guruge J."/>
            <person name="Turnbaugh P.J."/>
            <person name="Mahowald M."/>
            <person name="Liep D."/>
            <person name="Gordon J."/>
        </authorList>
    </citation>
    <scope>NUCLEOTIDE SEQUENCE [LARGE SCALE GENOMIC DNA]</scope>
    <source>
        <strain evidence="6">ATCC BAA-613 / DSM 15670 / CCUG 46953 / JCM 12243 / WAL 16351</strain>
    </source>
</reference>
<keyword evidence="2" id="KW-0472">Membrane</keyword>
<accession>A8RHN9</accession>
<evidence type="ECO:0000259" key="4">
    <source>
        <dbReference type="Pfam" id="PF12733"/>
    </source>
</evidence>
<feature type="compositionally biased region" description="Acidic residues" evidence="1">
    <location>
        <begin position="573"/>
        <end position="582"/>
    </location>
</feature>
<proteinExistence type="predicted"/>
<dbReference type="eggNOG" id="COG5184">
    <property type="taxonomic scope" value="Bacteria"/>
</dbReference>
<dbReference type="PaxDb" id="411902-CLOBOL_00465"/>
<feature type="compositionally biased region" description="Acidic residues" evidence="1">
    <location>
        <begin position="428"/>
        <end position="502"/>
    </location>
</feature>
<feature type="signal peptide" evidence="3">
    <location>
        <begin position="1"/>
        <end position="33"/>
    </location>
</feature>
<dbReference type="Pfam" id="PF12733">
    <property type="entry name" value="Cadherin-like"/>
    <property type="match status" value="1"/>
</dbReference>
<sequence>MIMIRRMRHAAAVLAMACMMTVMMPAQMITAFAANARIAFSDPSATVGGKIKVNMKITSSDNLANADVMLSYDSNILEFVDGTNADGGAGAVRVHGDAGTPNTGTLVFTLNFNAIAAGTSKIEVTSQEIYDSNSQIVTVNQQGNSTVTVSALQSASKDATLKSLQISPGSLTPAFSPDVDTYAVTVGTDVDKVIVSADCTDENATKVVSGNEGLQMGENRVTCRVTAQDGETIKEYVIVVTKAEGGASAADADASSQVRMRIAERVITILPPDPEVKVPEGFKESTINIDGHKVQGWVWGSEAEHQYCVVYGMNEAGEKGFYRYDMKDDERTIQRYFEDPAISGSVTKEVYDELALTYDKIYDDYSLLKILLIVTIVIAIILLVILLVVVFTRGSGKKGGSRDELGDKKDGPRGSRGRNSRKEKAEEPELLENSEDYQEYAGEDEYQDSDEYDESREYEDDSVYDDDEDYRDLPEEDYPVGEEDGDIYDEEEDVYEQEEEPQVETPVKKPVKPARPVQAPAHAPARTPAHAPVQNPERTPAQAPASRQKPPVTQEQLSARREAEQVPAKPDGQDDDFEIFDL</sequence>
<feature type="region of interest" description="Disordered" evidence="1">
    <location>
        <begin position="395"/>
        <end position="582"/>
    </location>
</feature>